<evidence type="ECO:0000313" key="7">
    <source>
        <dbReference type="EMBL" id="MDC0744536.1"/>
    </source>
</evidence>
<evidence type="ECO:0000256" key="3">
    <source>
        <dbReference type="ARBA" id="ARBA00023163"/>
    </source>
</evidence>
<dbReference type="Proteomes" id="UP001221411">
    <property type="component" value="Unassembled WGS sequence"/>
</dbReference>
<evidence type="ECO:0000256" key="4">
    <source>
        <dbReference type="SAM" id="MobiDB-lite"/>
    </source>
</evidence>
<sequence length="273" mass="29275">MSYGVPVKGTETDFMPPNKPATPDPARTLSLLWRHTLSPSRTRGPRPSLTVDRVVEVAVTIADEQGLDAVTVRSVAQALGASPMSVYTYVPGGKTELLELMIDVVYLGEGRPALDGIGWRDRVTAVANQNRALYAKHPWLIHASTSRPPLGPGVITKYEYELSAFDGLGLSDVEVDAALTFVLGFVQANARSAADAAALPEATAMTDAAWWEAQAELLGRVVDPKKFPRATRIGEAAGAAQGGAYQADAAYRFGMDRVLDGLDLLVERTKKAR</sequence>
<name>A0ABT5EUV7_9BACT</name>
<evidence type="ECO:0000256" key="1">
    <source>
        <dbReference type="ARBA" id="ARBA00023015"/>
    </source>
</evidence>
<keyword evidence="1" id="KW-0805">Transcription regulation</keyword>
<reference evidence="7 8" key="1">
    <citation type="submission" date="2022-11" db="EMBL/GenBank/DDBJ databases">
        <title>Minimal conservation of predation-associated metabolite biosynthetic gene clusters underscores biosynthetic potential of Myxococcota including descriptions for ten novel species: Archangium lansinium sp. nov., Myxococcus landrumus sp. nov., Nannocystis bai.</title>
        <authorList>
            <person name="Ahearne A."/>
            <person name="Stevens C."/>
            <person name="Dowd S."/>
        </authorList>
    </citation>
    <scope>NUCLEOTIDE SEQUENCE [LARGE SCALE GENOMIC DNA]</scope>
    <source>
        <strain evidence="7 8">RJM3</strain>
    </source>
</reference>
<dbReference type="RefSeq" id="WP_271921150.1">
    <property type="nucleotide sequence ID" value="NZ_JAQNDO010000001.1"/>
</dbReference>
<evidence type="ECO:0000313" key="8">
    <source>
        <dbReference type="Proteomes" id="UP001221411"/>
    </source>
</evidence>
<dbReference type="InterPro" id="IPR009057">
    <property type="entry name" value="Homeodomain-like_sf"/>
</dbReference>
<feature type="domain" description="HTH tetR-type" evidence="5">
    <location>
        <begin position="56"/>
        <end position="99"/>
    </location>
</feature>
<dbReference type="InterPro" id="IPR004111">
    <property type="entry name" value="Repressor_TetR_C"/>
</dbReference>
<dbReference type="EMBL" id="JAQNDO010000001">
    <property type="protein sequence ID" value="MDC0744536.1"/>
    <property type="molecule type" value="Genomic_DNA"/>
</dbReference>
<evidence type="ECO:0000259" key="5">
    <source>
        <dbReference type="Pfam" id="PF00440"/>
    </source>
</evidence>
<keyword evidence="3" id="KW-0804">Transcription</keyword>
<dbReference type="InterPro" id="IPR001647">
    <property type="entry name" value="HTH_TetR"/>
</dbReference>
<feature type="domain" description="Tetracycline repressor TetR C-terminal" evidence="6">
    <location>
        <begin position="116"/>
        <end position="263"/>
    </location>
</feature>
<feature type="region of interest" description="Disordered" evidence="4">
    <location>
        <begin position="1"/>
        <end position="25"/>
    </location>
</feature>
<dbReference type="SUPFAM" id="SSF46689">
    <property type="entry name" value="Homeodomain-like"/>
    <property type="match status" value="1"/>
</dbReference>
<dbReference type="Gene3D" id="1.10.10.60">
    <property type="entry name" value="Homeodomain-like"/>
    <property type="match status" value="1"/>
</dbReference>
<evidence type="ECO:0000256" key="2">
    <source>
        <dbReference type="ARBA" id="ARBA00023125"/>
    </source>
</evidence>
<dbReference type="SUPFAM" id="SSF48498">
    <property type="entry name" value="Tetracyclin repressor-like, C-terminal domain"/>
    <property type="match status" value="1"/>
</dbReference>
<gene>
    <name evidence="7" type="ORF">POL67_24600</name>
</gene>
<keyword evidence="8" id="KW-1185">Reference proteome</keyword>
<organism evidence="7 8">
    <name type="scientific">Polyangium mundeleinium</name>
    <dbReference type="NCBI Taxonomy" id="2995306"/>
    <lineage>
        <taxon>Bacteria</taxon>
        <taxon>Pseudomonadati</taxon>
        <taxon>Myxococcota</taxon>
        <taxon>Polyangia</taxon>
        <taxon>Polyangiales</taxon>
        <taxon>Polyangiaceae</taxon>
        <taxon>Polyangium</taxon>
    </lineage>
</organism>
<protein>
    <submittedName>
        <fullName evidence="7">TetR/AcrR family transcriptional regulator</fullName>
    </submittedName>
</protein>
<comment type="caution">
    <text evidence="7">The sequence shown here is derived from an EMBL/GenBank/DDBJ whole genome shotgun (WGS) entry which is preliminary data.</text>
</comment>
<evidence type="ECO:0000259" key="6">
    <source>
        <dbReference type="Pfam" id="PF02909"/>
    </source>
</evidence>
<proteinExistence type="predicted"/>
<dbReference type="Pfam" id="PF00440">
    <property type="entry name" value="TetR_N"/>
    <property type="match status" value="1"/>
</dbReference>
<dbReference type="Gene3D" id="1.10.357.10">
    <property type="entry name" value="Tetracycline Repressor, domain 2"/>
    <property type="match status" value="1"/>
</dbReference>
<keyword evidence="2" id="KW-0238">DNA-binding</keyword>
<accession>A0ABT5EUV7</accession>
<dbReference type="InterPro" id="IPR036271">
    <property type="entry name" value="Tet_transcr_reg_TetR-rel_C_sf"/>
</dbReference>
<dbReference type="Pfam" id="PF02909">
    <property type="entry name" value="TetR_C_1"/>
    <property type="match status" value="1"/>
</dbReference>